<reference evidence="1" key="1">
    <citation type="submission" date="2018-02" db="EMBL/GenBank/DDBJ databases">
        <title>Rhizophora mucronata_Transcriptome.</title>
        <authorList>
            <person name="Meera S.P."/>
            <person name="Sreeshan A."/>
            <person name="Augustine A."/>
        </authorList>
    </citation>
    <scope>NUCLEOTIDE SEQUENCE</scope>
    <source>
        <tissue evidence="1">Leaf</tissue>
    </source>
</reference>
<protein>
    <submittedName>
        <fullName evidence="1">Uncharacterized protein</fullName>
    </submittedName>
</protein>
<organism evidence="1">
    <name type="scientific">Rhizophora mucronata</name>
    <name type="common">Asiatic mangrove</name>
    <dbReference type="NCBI Taxonomy" id="61149"/>
    <lineage>
        <taxon>Eukaryota</taxon>
        <taxon>Viridiplantae</taxon>
        <taxon>Streptophyta</taxon>
        <taxon>Embryophyta</taxon>
        <taxon>Tracheophyta</taxon>
        <taxon>Spermatophyta</taxon>
        <taxon>Magnoliopsida</taxon>
        <taxon>eudicotyledons</taxon>
        <taxon>Gunneridae</taxon>
        <taxon>Pentapetalae</taxon>
        <taxon>rosids</taxon>
        <taxon>fabids</taxon>
        <taxon>Malpighiales</taxon>
        <taxon>Rhizophoraceae</taxon>
        <taxon>Rhizophora</taxon>
    </lineage>
</organism>
<name>A0A2P2NR14_RHIMU</name>
<accession>A0A2P2NR14</accession>
<evidence type="ECO:0000313" key="1">
    <source>
        <dbReference type="EMBL" id="MBX44956.1"/>
    </source>
</evidence>
<sequence length="21" mass="2394">MLLEQLLPHICTSNFTHIVPS</sequence>
<proteinExistence type="predicted"/>
<dbReference type="AlphaFoldDB" id="A0A2P2NR14"/>
<dbReference type="EMBL" id="GGEC01064472">
    <property type="protein sequence ID" value="MBX44956.1"/>
    <property type="molecule type" value="Transcribed_RNA"/>
</dbReference>